<keyword evidence="5" id="KW-0539">Nucleus</keyword>
<dbReference type="InterPro" id="IPR012337">
    <property type="entry name" value="RNaseH-like_sf"/>
</dbReference>
<accession>A0A6J8EJM3</accession>
<comment type="subcellular location">
    <subcellularLocation>
        <location evidence="1">Nucleus</location>
    </subcellularLocation>
</comment>
<dbReference type="Proteomes" id="UP000507470">
    <property type="component" value="Unassembled WGS sequence"/>
</dbReference>
<organism evidence="7 8">
    <name type="scientific">Mytilus coruscus</name>
    <name type="common">Sea mussel</name>
    <dbReference type="NCBI Taxonomy" id="42192"/>
    <lineage>
        <taxon>Eukaryota</taxon>
        <taxon>Metazoa</taxon>
        <taxon>Spiralia</taxon>
        <taxon>Lophotrochozoa</taxon>
        <taxon>Mollusca</taxon>
        <taxon>Bivalvia</taxon>
        <taxon>Autobranchia</taxon>
        <taxon>Pteriomorphia</taxon>
        <taxon>Mytilida</taxon>
        <taxon>Mytiloidea</taxon>
        <taxon>Mytilidae</taxon>
        <taxon>Mytilinae</taxon>
        <taxon>Mytilus</taxon>
    </lineage>
</organism>
<evidence type="ECO:0000256" key="5">
    <source>
        <dbReference type="ARBA" id="ARBA00023242"/>
    </source>
</evidence>
<keyword evidence="2" id="KW-0479">Metal-binding</keyword>
<sequence>MPEHHTGENLSERLKSTVSEFELDGKIVSSVHDNARNVNFASEKCAVSRCSIKACSGTEVEKQPAKKQKVQRYDLWSFLLFDTEEDASFQDGSEMSLYIKERTVPDANQLEWWEENSCKFPRLSVLARQYLSIPATSVPSERIFSCAGLIVTKLRNRLSSSVIHQIIFLNKNYVP</sequence>
<evidence type="ECO:0000313" key="8">
    <source>
        <dbReference type="Proteomes" id="UP000507470"/>
    </source>
</evidence>
<dbReference type="SUPFAM" id="SSF53098">
    <property type="entry name" value="Ribonuclease H-like"/>
    <property type="match status" value="1"/>
</dbReference>
<evidence type="ECO:0000256" key="1">
    <source>
        <dbReference type="ARBA" id="ARBA00004123"/>
    </source>
</evidence>
<keyword evidence="4" id="KW-0862">Zinc</keyword>
<evidence type="ECO:0000256" key="2">
    <source>
        <dbReference type="ARBA" id="ARBA00022723"/>
    </source>
</evidence>
<name>A0A6J8EJM3_MYTCO</name>
<dbReference type="GO" id="GO:0005634">
    <property type="term" value="C:nucleus"/>
    <property type="evidence" value="ECO:0007669"/>
    <property type="project" value="UniProtKB-SubCell"/>
</dbReference>
<gene>
    <name evidence="7" type="ORF">MCOR_52227</name>
</gene>
<reference evidence="7 8" key="1">
    <citation type="submission" date="2020-06" db="EMBL/GenBank/DDBJ databases">
        <authorList>
            <person name="Li R."/>
            <person name="Bekaert M."/>
        </authorList>
    </citation>
    <scope>NUCLEOTIDE SEQUENCE [LARGE SCALE GENOMIC DNA]</scope>
    <source>
        <strain evidence="8">wild</strain>
    </source>
</reference>
<keyword evidence="3" id="KW-0863">Zinc-finger</keyword>
<dbReference type="OrthoDB" id="10023994at2759"/>
<evidence type="ECO:0000313" key="7">
    <source>
        <dbReference type="EMBL" id="CAC5419952.1"/>
    </source>
</evidence>
<dbReference type="GO" id="GO:0008270">
    <property type="term" value="F:zinc ion binding"/>
    <property type="evidence" value="ECO:0007669"/>
    <property type="project" value="UniProtKB-KW"/>
</dbReference>
<dbReference type="InterPro" id="IPR052035">
    <property type="entry name" value="ZnF_BED_domain_contain"/>
</dbReference>
<dbReference type="InterPro" id="IPR008906">
    <property type="entry name" value="HATC_C_dom"/>
</dbReference>
<proteinExistence type="predicted"/>
<dbReference type="PANTHER" id="PTHR46481">
    <property type="entry name" value="ZINC FINGER BED DOMAIN-CONTAINING PROTEIN 4"/>
    <property type="match status" value="1"/>
</dbReference>
<evidence type="ECO:0000256" key="3">
    <source>
        <dbReference type="ARBA" id="ARBA00022771"/>
    </source>
</evidence>
<evidence type="ECO:0000259" key="6">
    <source>
        <dbReference type="Pfam" id="PF05699"/>
    </source>
</evidence>
<keyword evidence="8" id="KW-1185">Reference proteome</keyword>
<dbReference type="GO" id="GO:0046983">
    <property type="term" value="F:protein dimerization activity"/>
    <property type="evidence" value="ECO:0007669"/>
    <property type="project" value="InterPro"/>
</dbReference>
<dbReference type="AlphaFoldDB" id="A0A6J8EJM3"/>
<dbReference type="PANTHER" id="PTHR46481:SF10">
    <property type="entry name" value="ZINC FINGER BED DOMAIN-CONTAINING PROTEIN 39"/>
    <property type="match status" value="1"/>
</dbReference>
<evidence type="ECO:0000256" key="4">
    <source>
        <dbReference type="ARBA" id="ARBA00022833"/>
    </source>
</evidence>
<feature type="domain" description="HAT C-terminal dimerisation" evidence="6">
    <location>
        <begin position="95"/>
        <end position="172"/>
    </location>
</feature>
<dbReference type="Pfam" id="PF05699">
    <property type="entry name" value="Dimer_Tnp_hAT"/>
    <property type="match status" value="1"/>
</dbReference>
<protein>
    <recommendedName>
        <fullName evidence="6">HAT C-terminal dimerisation domain-containing protein</fullName>
    </recommendedName>
</protein>
<dbReference type="EMBL" id="CACVKT020009064">
    <property type="protein sequence ID" value="CAC5419952.1"/>
    <property type="molecule type" value="Genomic_DNA"/>
</dbReference>